<dbReference type="PANTHER" id="PTHR16306:SF1">
    <property type="entry name" value="CHROMOSOME UNDETERMINED SCAFFOLD_7, WHOLE GENOME SHOTGUN SEQUENCE"/>
    <property type="match status" value="1"/>
</dbReference>
<keyword evidence="1" id="KW-0175">Coiled coil</keyword>
<dbReference type="EMBL" id="CT868649">
    <property type="protein sequence ID" value="CAK88046.1"/>
    <property type="molecule type" value="Genomic_DNA"/>
</dbReference>
<dbReference type="KEGG" id="ptm:GSPATT00003014001"/>
<feature type="region of interest" description="Disordered" evidence="2">
    <location>
        <begin position="168"/>
        <end position="187"/>
    </location>
</feature>
<sequence length="845" mass="99946">MNQREIAKEVLAVSLHIADADKFNFEDSKKRMQLLTESVLKTNLLRQKPNKNCNQTVDLEFQQIDNLKDLLPHLAECSNLRELILHGNRLHTLPEDLSTLSTVETLDISNNLFDDIIPIIKALQTMPKLLHLHIGLRDNNEEKYVIQHLPNLITLNNRRLKFFDQLDSDRPSERQSARSEKSYQSEVTFNQEDVDNVENLFNQICNIENNPNQQKSHAPQLTDHVKDVMTDFSTKVQQTHSKHFLDTHILKVNLTYSTQAKYDLYEICFRELIDYFRNNNNKLEQVLKTLQQEHSNIFNDLTNIIYNLRDYKKIQKENQEFDQLILNSDIVKSQIKEIQLLKEERDRLFIDKNKLQQSKDQQYELLHPLQLQVKTLQCSVQRLEQEKENLNNNISQLEYQFAQQQQIQRSNRGSSKQIQSANQSFQDMHSFSNFQTQQVVMLVKGTQTDNQRFFEKESQTIDQEDNVIFTKSIDMQSFQQELEDLQCQNEQLQQENKKYLEMIIRRSKVEKSSNIMSDISYKQTESPSIIEKKRYKTLSEFHLLVQPQSFRPLTLKQLKDIIQDIYESKTKHDIRQNENKLPLETIEQHMYTYLYCKYGLKNLALEWVACIINAIQKYIAEDNDVAVFALMLKNNIDEDFRLLQSQRKQNIEYIIQTILQAKFKTKHVLEIKEMVKQKVAGQITQQEVIEILKCCLPEEEKEIILSQLKMHQIKAVASVSPIKKVNQKEQRRPSAQKEPIKYEFSVFIKLILEYFMSLHQQYLANLCIVFKSVDHDKDGILNQQQFFKLTESIKPNLQNEEYSNLYEILDPFKNDKITFSQIVRVFKNPQFHNKNVDLIQQICII</sequence>
<name>A0DYC9_PARTE</name>
<evidence type="ECO:0000313" key="3">
    <source>
        <dbReference type="EMBL" id="CAK88046.1"/>
    </source>
</evidence>
<evidence type="ECO:0000256" key="2">
    <source>
        <dbReference type="SAM" id="MobiDB-lite"/>
    </source>
</evidence>
<dbReference type="SUPFAM" id="SSF47473">
    <property type="entry name" value="EF-hand"/>
    <property type="match status" value="1"/>
</dbReference>
<feature type="coiled-coil region" evidence="1">
    <location>
        <begin position="273"/>
        <end position="300"/>
    </location>
</feature>
<dbReference type="PANTHER" id="PTHR16306">
    <property type="entry name" value="TRANSLIN-ASSOCIATED FACTOR X-INTERACTING PROTEIN 1"/>
    <property type="match status" value="1"/>
</dbReference>
<organism evidence="3 4">
    <name type="scientific">Paramecium tetraurelia</name>
    <dbReference type="NCBI Taxonomy" id="5888"/>
    <lineage>
        <taxon>Eukaryota</taxon>
        <taxon>Sar</taxon>
        <taxon>Alveolata</taxon>
        <taxon>Ciliophora</taxon>
        <taxon>Intramacronucleata</taxon>
        <taxon>Oligohymenophorea</taxon>
        <taxon>Peniculida</taxon>
        <taxon>Parameciidae</taxon>
        <taxon>Paramecium</taxon>
    </lineage>
</organism>
<dbReference type="GO" id="GO:0005737">
    <property type="term" value="C:cytoplasm"/>
    <property type="evidence" value="ECO:0000318"/>
    <property type="project" value="GO_Central"/>
</dbReference>
<proteinExistence type="predicted"/>
<accession>A0DYC9</accession>
<dbReference type="RefSeq" id="XP_001455443.1">
    <property type="nucleotide sequence ID" value="XM_001455406.1"/>
</dbReference>
<feature type="compositionally biased region" description="Basic and acidic residues" evidence="2">
    <location>
        <begin position="168"/>
        <end position="183"/>
    </location>
</feature>
<dbReference type="Gene3D" id="3.80.10.10">
    <property type="entry name" value="Ribonuclease Inhibitor"/>
    <property type="match status" value="1"/>
</dbReference>
<feature type="coiled-coil region" evidence="1">
    <location>
        <begin position="338"/>
        <end position="407"/>
    </location>
</feature>
<dbReference type="SUPFAM" id="SSF52047">
    <property type="entry name" value="RNI-like"/>
    <property type="match status" value="1"/>
</dbReference>
<reference evidence="3 4" key="1">
    <citation type="journal article" date="2006" name="Nature">
        <title>Global trends of whole-genome duplications revealed by the ciliate Paramecium tetraurelia.</title>
        <authorList>
            <consortium name="Genoscope"/>
            <person name="Aury J.-M."/>
            <person name="Jaillon O."/>
            <person name="Duret L."/>
            <person name="Noel B."/>
            <person name="Jubin C."/>
            <person name="Porcel B.M."/>
            <person name="Segurens B."/>
            <person name="Daubin V."/>
            <person name="Anthouard V."/>
            <person name="Aiach N."/>
            <person name="Arnaiz O."/>
            <person name="Billaut A."/>
            <person name="Beisson J."/>
            <person name="Blanc I."/>
            <person name="Bouhouche K."/>
            <person name="Camara F."/>
            <person name="Duharcourt S."/>
            <person name="Guigo R."/>
            <person name="Gogendeau D."/>
            <person name="Katinka M."/>
            <person name="Keller A.-M."/>
            <person name="Kissmehl R."/>
            <person name="Klotz C."/>
            <person name="Koll F."/>
            <person name="Le Moue A."/>
            <person name="Lepere C."/>
            <person name="Malinsky S."/>
            <person name="Nowacki M."/>
            <person name="Nowak J.K."/>
            <person name="Plattner H."/>
            <person name="Poulain J."/>
            <person name="Ruiz F."/>
            <person name="Serrano V."/>
            <person name="Zagulski M."/>
            <person name="Dessen P."/>
            <person name="Betermier M."/>
            <person name="Weissenbach J."/>
            <person name="Scarpelli C."/>
            <person name="Schachter V."/>
            <person name="Sperling L."/>
            <person name="Meyer E."/>
            <person name="Cohen J."/>
            <person name="Wincker P."/>
        </authorList>
    </citation>
    <scope>NUCLEOTIDE SEQUENCE [LARGE SCALE GENOMIC DNA]</scope>
    <source>
        <strain evidence="3 4">Stock d4-2</strain>
    </source>
</reference>
<dbReference type="eggNOG" id="ENOG502QVTY">
    <property type="taxonomic scope" value="Eukaryota"/>
</dbReference>
<dbReference type="Gene3D" id="1.10.238.10">
    <property type="entry name" value="EF-hand"/>
    <property type="match status" value="1"/>
</dbReference>
<dbReference type="OMA" id="QQYELLH"/>
<dbReference type="InterPro" id="IPR032675">
    <property type="entry name" value="LRR_dom_sf"/>
</dbReference>
<gene>
    <name evidence="3" type="ORF">GSPATT00003014001</name>
</gene>
<dbReference type="InterPro" id="IPR001611">
    <property type="entry name" value="Leu-rich_rpt"/>
</dbReference>
<dbReference type="Proteomes" id="UP000000600">
    <property type="component" value="Unassembled WGS sequence"/>
</dbReference>
<dbReference type="PROSITE" id="PS51450">
    <property type="entry name" value="LRR"/>
    <property type="match status" value="1"/>
</dbReference>
<dbReference type="GeneID" id="5041228"/>
<evidence type="ECO:0008006" key="5">
    <source>
        <dbReference type="Google" id="ProtNLM"/>
    </source>
</evidence>
<dbReference type="InterPro" id="IPR011992">
    <property type="entry name" value="EF-hand-dom_pair"/>
</dbReference>
<evidence type="ECO:0000313" key="4">
    <source>
        <dbReference type="Proteomes" id="UP000000600"/>
    </source>
</evidence>
<dbReference type="AlphaFoldDB" id="A0DYC9"/>
<dbReference type="InParanoid" id="A0DYC9"/>
<evidence type="ECO:0000256" key="1">
    <source>
        <dbReference type="SAM" id="Coils"/>
    </source>
</evidence>
<protein>
    <recommendedName>
        <fullName evidence="5">EF-hand domain-containing protein</fullName>
    </recommendedName>
</protein>
<feature type="coiled-coil region" evidence="1">
    <location>
        <begin position="475"/>
        <end position="502"/>
    </location>
</feature>
<dbReference type="OrthoDB" id="1060944at2759"/>
<dbReference type="HOGENOM" id="CLU_401987_0_0_1"/>
<keyword evidence="4" id="KW-1185">Reference proteome</keyword>